<reference evidence="5" key="1">
    <citation type="journal article" date="2019" name="Int. J. Syst. Evol. Microbiol.">
        <title>The Global Catalogue of Microorganisms (GCM) 10K type strain sequencing project: providing services to taxonomists for standard genome sequencing and annotation.</title>
        <authorList>
            <consortium name="The Broad Institute Genomics Platform"/>
            <consortium name="The Broad Institute Genome Sequencing Center for Infectious Disease"/>
            <person name="Wu L."/>
            <person name="Ma J."/>
        </authorList>
    </citation>
    <scope>NUCLEOTIDE SEQUENCE [LARGE SCALE GENOMIC DNA]</scope>
    <source>
        <strain evidence="5">CCUG 54518</strain>
    </source>
</reference>
<keyword evidence="3" id="KW-0732">Signal</keyword>
<feature type="region of interest" description="Disordered" evidence="2">
    <location>
        <begin position="21"/>
        <end position="42"/>
    </location>
</feature>
<dbReference type="InterPro" id="IPR013360">
    <property type="entry name" value="Pilus_4_PilW"/>
</dbReference>
<feature type="repeat" description="TPR" evidence="1">
    <location>
        <begin position="79"/>
        <end position="112"/>
    </location>
</feature>
<dbReference type="PANTHER" id="PTHR12558">
    <property type="entry name" value="CELL DIVISION CYCLE 16,23,27"/>
    <property type="match status" value="1"/>
</dbReference>
<dbReference type="PANTHER" id="PTHR12558:SF13">
    <property type="entry name" value="CELL DIVISION CYCLE PROTEIN 27 HOMOLOG"/>
    <property type="match status" value="1"/>
</dbReference>
<feature type="signal peptide" evidence="3">
    <location>
        <begin position="1"/>
        <end position="20"/>
    </location>
</feature>
<evidence type="ECO:0000256" key="2">
    <source>
        <dbReference type="SAM" id="MobiDB-lite"/>
    </source>
</evidence>
<dbReference type="Gene3D" id="1.25.40.10">
    <property type="entry name" value="Tetratricopeptide repeat domain"/>
    <property type="match status" value="1"/>
</dbReference>
<protein>
    <submittedName>
        <fullName evidence="4">Type IV pilus biogenesis/stability protein PilW</fullName>
    </submittedName>
</protein>
<keyword evidence="5" id="KW-1185">Reference proteome</keyword>
<evidence type="ECO:0000313" key="5">
    <source>
        <dbReference type="Proteomes" id="UP001596495"/>
    </source>
</evidence>
<dbReference type="PROSITE" id="PS50005">
    <property type="entry name" value="TPR"/>
    <property type="match status" value="1"/>
</dbReference>
<gene>
    <name evidence="4" type="primary">pilW</name>
    <name evidence="4" type="ORF">ACFQNJ_08150</name>
</gene>
<accession>A0ABW2R8R6</accession>
<evidence type="ECO:0000313" key="4">
    <source>
        <dbReference type="EMBL" id="MFC7434480.1"/>
    </source>
</evidence>
<organism evidence="4 5">
    <name type="scientific">Hydrogenophaga bisanensis</name>
    <dbReference type="NCBI Taxonomy" id="439611"/>
    <lineage>
        <taxon>Bacteria</taxon>
        <taxon>Pseudomonadati</taxon>
        <taxon>Pseudomonadota</taxon>
        <taxon>Betaproteobacteria</taxon>
        <taxon>Burkholderiales</taxon>
        <taxon>Comamonadaceae</taxon>
        <taxon>Hydrogenophaga</taxon>
    </lineage>
</organism>
<evidence type="ECO:0000256" key="3">
    <source>
        <dbReference type="SAM" id="SignalP"/>
    </source>
</evidence>
<dbReference type="NCBIfam" id="TIGR02521">
    <property type="entry name" value="type_IV_pilW"/>
    <property type="match status" value="1"/>
</dbReference>
<comment type="caution">
    <text evidence="4">The sequence shown here is derived from an EMBL/GenBank/DDBJ whole genome shotgun (WGS) entry which is preliminary data.</text>
</comment>
<dbReference type="SUPFAM" id="SSF48452">
    <property type="entry name" value="TPR-like"/>
    <property type="match status" value="1"/>
</dbReference>
<evidence type="ECO:0000256" key="1">
    <source>
        <dbReference type="PROSITE-ProRule" id="PRU00339"/>
    </source>
</evidence>
<dbReference type="Proteomes" id="UP001596495">
    <property type="component" value="Unassembled WGS sequence"/>
</dbReference>
<name>A0ABW2R8R6_9BURK</name>
<dbReference type="InterPro" id="IPR019734">
    <property type="entry name" value="TPR_rpt"/>
</dbReference>
<sequence length="263" mass="29020">MTAVLGGLLIASVLAGCATGAGSPVSGPSAEPMTESDEPEARKRARLRIELASGYFEQGKTTVALDEIKQAVAADPTFGPAYVLRGLVYMRLNDNRLAEESFQRALQLNQRDPDALHNYGWFQCRQGRHQQAIDLFARALASPTYGGQAKTLKLKGVCQINMGQLPEAEGTLARAYELDPADPVTAYNLANLIHRRGDDVKAQFYARRLNNSEMANAQSLWLGIRIERRLGERTAAEQLAQQLGRRFPQSPEWAAYRRGAFNE</sequence>
<dbReference type="InterPro" id="IPR011990">
    <property type="entry name" value="TPR-like_helical_dom_sf"/>
</dbReference>
<dbReference type="RefSeq" id="WP_382255870.1">
    <property type="nucleotide sequence ID" value="NZ_JBHTBX010000004.1"/>
</dbReference>
<dbReference type="EMBL" id="JBHTBX010000004">
    <property type="protein sequence ID" value="MFC7434480.1"/>
    <property type="molecule type" value="Genomic_DNA"/>
</dbReference>
<dbReference type="SMART" id="SM00028">
    <property type="entry name" value="TPR"/>
    <property type="match status" value="4"/>
</dbReference>
<dbReference type="Pfam" id="PF13432">
    <property type="entry name" value="TPR_16"/>
    <property type="match status" value="1"/>
</dbReference>
<proteinExistence type="predicted"/>
<keyword evidence="1" id="KW-0802">TPR repeat</keyword>
<feature type="chain" id="PRO_5047029749" evidence="3">
    <location>
        <begin position="21"/>
        <end position="263"/>
    </location>
</feature>